<gene>
    <name evidence="1" type="ORF">METZ01_LOCUS485651</name>
</gene>
<evidence type="ECO:0000313" key="1">
    <source>
        <dbReference type="EMBL" id="SVE32797.1"/>
    </source>
</evidence>
<organism evidence="1">
    <name type="scientific">marine metagenome</name>
    <dbReference type="NCBI Taxonomy" id="408172"/>
    <lineage>
        <taxon>unclassified sequences</taxon>
        <taxon>metagenomes</taxon>
        <taxon>ecological metagenomes</taxon>
    </lineage>
</organism>
<accession>A0A383CK77</accession>
<proteinExistence type="predicted"/>
<dbReference type="AlphaFoldDB" id="A0A383CK77"/>
<feature type="non-terminal residue" evidence="1">
    <location>
        <position position="1"/>
    </location>
</feature>
<dbReference type="EMBL" id="UINC01209679">
    <property type="protein sequence ID" value="SVE32797.1"/>
    <property type="molecule type" value="Genomic_DNA"/>
</dbReference>
<sequence>VVNHGEDANDIYKTDNKKTLLFLSTSEYPFTLGVIDAASPGLELSTKKAGVGFARKIGLDLVLPHMTDKKSLLLSTDADTTVASHYLQTILNYFNQ</sequence>
<reference evidence="1" key="1">
    <citation type="submission" date="2018-05" db="EMBL/GenBank/DDBJ databases">
        <authorList>
            <person name="Lanie J.A."/>
            <person name="Ng W.-L."/>
            <person name="Kazmierczak K.M."/>
            <person name="Andrzejewski T.M."/>
            <person name="Davidsen T.M."/>
            <person name="Wayne K.J."/>
            <person name="Tettelin H."/>
            <person name="Glass J.I."/>
            <person name="Rusch D."/>
            <person name="Podicherti R."/>
            <person name="Tsui H.-C.T."/>
            <person name="Winkler M.E."/>
        </authorList>
    </citation>
    <scope>NUCLEOTIDE SEQUENCE</scope>
</reference>
<protein>
    <submittedName>
        <fullName evidence="1">Uncharacterized protein</fullName>
    </submittedName>
</protein>
<feature type="non-terminal residue" evidence="1">
    <location>
        <position position="96"/>
    </location>
</feature>
<name>A0A383CK77_9ZZZZ</name>